<accession>A0A6J4TIK9</accession>
<gene>
    <name evidence="2" type="ORF">AVDCRST_MAG39-2731</name>
</gene>
<keyword evidence="1" id="KW-0812">Transmembrane</keyword>
<dbReference type="Pfam" id="PF04955">
    <property type="entry name" value="HupE_UreJ"/>
    <property type="match status" value="1"/>
</dbReference>
<feature type="transmembrane region" description="Helical" evidence="1">
    <location>
        <begin position="83"/>
        <end position="102"/>
    </location>
</feature>
<dbReference type="PIRSF" id="PIRSF016919">
    <property type="entry name" value="HupE_UreJ"/>
    <property type="match status" value="1"/>
</dbReference>
<dbReference type="InterPro" id="IPR007038">
    <property type="entry name" value="HupE_UreJ"/>
</dbReference>
<feature type="transmembrane region" description="Helical" evidence="1">
    <location>
        <begin position="161"/>
        <end position="181"/>
    </location>
</feature>
<feature type="transmembrane region" description="Helical" evidence="1">
    <location>
        <begin position="193"/>
        <end position="211"/>
    </location>
</feature>
<proteinExistence type="predicted"/>
<dbReference type="AlphaFoldDB" id="A0A6J4TIK9"/>
<dbReference type="EMBL" id="CADCVW010000111">
    <property type="protein sequence ID" value="CAA9524183.1"/>
    <property type="molecule type" value="Genomic_DNA"/>
</dbReference>
<name>A0A6J4TIK9_9SPHN</name>
<feature type="transmembrane region" description="Helical" evidence="1">
    <location>
        <begin position="132"/>
        <end position="149"/>
    </location>
</feature>
<feature type="transmembrane region" description="Helical" evidence="1">
    <location>
        <begin position="108"/>
        <end position="125"/>
    </location>
</feature>
<feature type="transmembrane region" description="Helical" evidence="1">
    <location>
        <begin position="58"/>
        <end position="76"/>
    </location>
</feature>
<organism evidence="2">
    <name type="scientific">uncultured Sphingomonadaceae bacterium</name>
    <dbReference type="NCBI Taxonomy" id="169976"/>
    <lineage>
        <taxon>Bacteria</taxon>
        <taxon>Pseudomonadati</taxon>
        <taxon>Pseudomonadota</taxon>
        <taxon>Alphaproteobacteria</taxon>
        <taxon>Sphingomonadales</taxon>
        <taxon>Sphingomonadaceae</taxon>
        <taxon>environmental samples</taxon>
    </lineage>
</organism>
<keyword evidence="1" id="KW-1133">Transmembrane helix</keyword>
<evidence type="ECO:0000256" key="1">
    <source>
        <dbReference type="SAM" id="Phobius"/>
    </source>
</evidence>
<reference evidence="2" key="1">
    <citation type="submission" date="2020-02" db="EMBL/GenBank/DDBJ databases">
        <authorList>
            <person name="Meier V. D."/>
        </authorList>
    </citation>
    <scope>NUCLEOTIDE SEQUENCE</scope>
    <source>
        <strain evidence="2">AVDCRST_MAG39</strain>
    </source>
</reference>
<protein>
    <submittedName>
        <fullName evidence="2">Nickel-binding accessory protein UreJ-HupE</fullName>
    </submittedName>
</protein>
<sequence length="216" mass="21488">MTARTNGAPSAPRACSSLLACAGRLILIGALWLVAEPALAHSDAGLVGGFLAGFSHPLNGPDHLLAMVAVGLWGAFLGRPLIYVLPVLFPAIMAAGGVLGLAGLPFPFVELGIALSVLVLGLLIAGARTLPIAPAVAIVAAFAVCHGYAHGQELPLAADPVGYSLGFVLATGLLHVLGIAIGELGRRSAALALAPRLAGAAIAVAGAWFLFSATAA</sequence>
<evidence type="ECO:0000313" key="2">
    <source>
        <dbReference type="EMBL" id="CAA9524183.1"/>
    </source>
</evidence>
<keyword evidence="1" id="KW-0472">Membrane</keyword>